<name>A3IPN7_9CHRO</name>
<dbReference type="InterPro" id="IPR005804">
    <property type="entry name" value="FA_desaturase_dom"/>
</dbReference>
<feature type="transmembrane region" description="Helical" evidence="3">
    <location>
        <begin position="147"/>
        <end position="164"/>
    </location>
</feature>
<feature type="transmembrane region" description="Helical" evidence="3">
    <location>
        <begin position="170"/>
        <end position="189"/>
    </location>
</feature>
<comment type="caution">
    <text evidence="5">The sequence shown here is derived from an EMBL/GenBank/DDBJ whole genome shotgun (WGS) entry which is preliminary data.</text>
</comment>
<evidence type="ECO:0000256" key="3">
    <source>
        <dbReference type="SAM" id="Phobius"/>
    </source>
</evidence>
<feature type="transmembrane region" description="Helical" evidence="3">
    <location>
        <begin position="12"/>
        <end position="41"/>
    </location>
</feature>
<evidence type="ECO:0000313" key="5">
    <source>
        <dbReference type="EMBL" id="EAZ91527.1"/>
    </source>
</evidence>
<dbReference type="GO" id="GO:0006629">
    <property type="term" value="P:lipid metabolic process"/>
    <property type="evidence" value="ECO:0007669"/>
    <property type="project" value="InterPro"/>
</dbReference>
<proteinExistence type="inferred from homology"/>
<dbReference type="Proteomes" id="UP000003781">
    <property type="component" value="Unassembled WGS sequence"/>
</dbReference>
<organism evidence="5 6">
    <name type="scientific">Crocosphaera chwakensis CCY0110</name>
    <dbReference type="NCBI Taxonomy" id="391612"/>
    <lineage>
        <taxon>Bacteria</taxon>
        <taxon>Bacillati</taxon>
        <taxon>Cyanobacteriota</taxon>
        <taxon>Cyanophyceae</taxon>
        <taxon>Oscillatoriophycideae</taxon>
        <taxon>Chroococcales</taxon>
        <taxon>Aphanothecaceae</taxon>
        <taxon>Crocosphaera</taxon>
        <taxon>Crocosphaera chwakensis</taxon>
    </lineage>
</organism>
<reference evidence="5 6" key="1">
    <citation type="submission" date="2007-03" db="EMBL/GenBank/DDBJ databases">
        <authorList>
            <person name="Stal L."/>
            <person name="Ferriera S."/>
            <person name="Johnson J."/>
            <person name="Kravitz S."/>
            <person name="Beeson K."/>
            <person name="Sutton G."/>
            <person name="Rogers Y.-H."/>
            <person name="Friedman R."/>
            <person name="Frazier M."/>
            <person name="Venter J.C."/>
        </authorList>
    </citation>
    <scope>NUCLEOTIDE SEQUENCE [LARGE SCALE GENOMIC DNA]</scope>
    <source>
        <strain evidence="5 6">CCY0110</strain>
    </source>
</reference>
<dbReference type="RefSeq" id="WP_008275355.1">
    <property type="nucleotide sequence ID" value="NZ_AAXW01000013.1"/>
</dbReference>
<dbReference type="AlphaFoldDB" id="A3IPN7"/>
<gene>
    <name evidence="5" type="ORF">CY0110_13441</name>
</gene>
<protein>
    <submittedName>
        <fullName evidence="5">Fatty acid desaturase family protein</fullName>
    </submittedName>
</protein>
<keyword evidence="3" id="KW-1133">Transmembrane helix</keyword>
<feature type="domain" description="Fatty acid desaturase" evidence="4">
    <location>
        <begin position="35"/>
        <end position="251"/>
    </location>
</feature>
<keyword evidence="3" id="KW-0472">Membrane</keyword>
<evidence type="ECO:0000313" key="6">
    <source>
        <dbReference type="Proteomes" id="UP000003781"/>
    </source>
</evidence>
<sequence>MLVKKRIDYYPITIILLVLGIDLVVFLFSPSALLPIIWMIVSLNIKGWICSWNHNHQHYNFFTVPLANRFIELVMGLQTGIVGEAWVLHHTLGHHLNYLNQSKDESAWKTPQGRLMSRLEYTFKVGFMAYPTALKVGKQHPKSRNKLIQNIVLTVLILGLLFSNNWLNTLIIFVAPMIILLFMVVYETYYHHAGLDQLDPYQASYNITDRWYNFFTCNLGYHTAHHLQCGKHWSQLPQLHQNIKHKIPPHLYREAGFPFSLMTKIEQQLSQRFSTN</sequence>
<accession>A3IPN7</accession>
<keyword evidence="3" id="KW-0812">Transmembrane</keyword>
<evidence type="ECO:0000259" key="4">
    <source>
        <dbReference type="Pfam" id="PF00487"/>
    </source>
</evidence>
<dbReference type="Pfam" id="PF00487">
    <property type="entry name" value="FA_desaturase"/>
    <property type="match status" value="1"/>
</dbReference>
<evidence type="ECO:0000256" key="1">
    <source>
        <dbReference type="ARBA" id="ARBA00001954"/>
    </source>
</evidence>
<evidence type="ECO:0000256" key="2">
    <source>
        <dbReference type="ARBA" id="ARBA00008749"/>
    </source>
</evidence>
<dbReference type="eggNOG" id="COG3239">
    <property type="taxonomic scope" value="Bacteria"/>
</dbReference>
<dbReference type="OrthoDB" id="8938484at2"/>
<comment type="cofactor">
    <cofactor evidence="1">
        <name>Fe(2+)</name>
        <dbReference type="ChEBI" id="CHEBI:29033"/>
    </cofactor>
</comment>
<comment type="similarity">
    <text evidence="2">Belongs to the fatty acid desaturase type 2 family.</text>
</comment>
<dbReference type="EMBL" id="AAXW01000013">
    <property type="protein sequence ID" value="EAZ91527.1"/>
    <property type="molecule type" value="Genomic_DNA"/>
</dbReference>
<keyword evidence="6" id="KW-1185">Reference proteome</keyword>